<dbReference type="RefSeq" id="WP_078220159.1">
    <property type="nucleotide sequence ID" value="NZ_CP017938.1"/>
</dbReference>
<protein>
    <submittedName>
        <fullName evidence="1">Uncharacterized protein</fullName>
    </submittedName>
</protein>
<reference evidence="1 2" key="1">
    <citation type="submission" date="2020-03" db="EMBL/GenBank/DDBJ databases">
        <authorList>
            <person name="Zhang L."/>
            <person name="Han X."/>
            <person name="Chen Y."/>
            <person name="Yu Y."/>
        </authorList>
    </citation>
    <scope>NUCLEOTIDE SEQUENCE [LARGE SCALE GENOMIC DNA]</scope>
    <source>
        <strain evidence="1 2">A1254</strain>
    </source>
</reference>
<dbReference type="EMBL" id="CP049806">
    <property type="protein sequence ID" value="QIT19091.1"/>
    <property type="molecule type" value="Genomic_DNA"/>
</dbReference>
<accession>A0A1S8XD87</accession>
<name>A0A1S8XD87_ACIPI</name>
<dbReference type="AlphaFoldDB" id="A0A1S8XD87"/>
<evidence type="ECO:0000313" key="2">
    <source>
        <dbReference type="Proteomes" id="UP000501692"/>
    </source>
</evidence>
<organism evidence="1 2">
    <name type="scientific">Acinetobacter pittii</name>
    <name type="common">Acinetobacter genomosp. 3</name>
    <dbReference type="NCBI Taxonomy" id="48296"/>
    <lineage>
        <taxon>Bacteria</taxon>
        <taxon>Pseudomonadati</taxon>
        <taxon>Pseudomonadota</taxon>
        <taxon>Gammaproteobacteria</taxon>
        <taxon>Moraxellales</taxon>
        <taxon>Moraxellaceae</taxon>
        <taxon>Acinetobacter</taxon>
        <taxon>Acinetobacter calcoaceticus/baumannii complex</taxon>
    </lineage>
</organism>
<proteinExistence type="predicted"/>
<dbReference type="Proteomes" id="UP000501692">
    <property type="component" value="Chromosome"/>
</dbReference>
<evidence type="ECO:0000313" key="1">
    <source>
        <dbReference type="EMBL" id="QIT19091.1"/>
    </source>
</evidence>
<gene>
    <name evidence="1" type="ORF">G8E09_16030</name>
</gene>
<sequence>MSNNFDQFIQKHVKETKTVELDLEKEKSIWLDNIDKFYELAKKSLEKYIDNKTITFTYVDRILTEELLGSYSVKEVQITIGREVVKLCPIGTFLIGARGRIDMIGPKGKVRFTIVPPTSTGPKITFRVVGESENEQSEDPVVPPEMWVWKIATPPPRISYIDLTCETFQSALMEVING</sequence>